<dbReference type="EMBL" id="BMPT01000007">
    <property type="protein sequence ID" value="GGM24709.1"/>
    <property type="molecule type" value="Genomic_DNA"/>
</dbReference>
<dbReference type="AlphaFoldDB" id="A0A8H9GGL1"/>
<name>A0A8H9GGL1_9MICO</name>
<reference evidence="1" key="1">
    <citation type="journal article" date="2014" name="Int. J. Syst. Evol. Microbiol.">
        <title>Complete genome sequence of Corynebacterium casei LMG S-19264T (=DSM 44701T), isolated from a smear-ripened cheese.</title>
        <authorList>
            <consortium name="US DOE Joint Genome Institute (JGI-PGF)"/>
            <person name="Walter F."/>
            <person name="Albersmeier A."/>
            <person name="Kalinowski J."/>
            <person name="Ruckert C."/>
        </authorList>
    </citation>
    <scope>NUCLEOTIDE SEQUENCE</scope>
    <source>
        <strain evidence="1">JCM 3051</strain>
    </source>
</reference>
<dbReference type="Proteomes" id="UP000655589">
    <property type="component" value="Unassembled WGS sequence"/>
</dbReference>
<evidence type="ECO:0000313" key="2">
    <source>
        <dbReference type="Proteomes" id="UP000655589"/>
    </source>
</evidence>
<gene>
    <name evidence="1" type="ORF">GCM10010102_20430</name>
</gene>
<reference evidence="1" key="2">
    <citation type="submission" date="2020-09" db="EMBL/GenBank/DDBJ databases">
        <authorList>
            <person name="Sun Q."/>
            <person name="Ohkuma M."/>
        </authorList>
    </citation>
    <scope>NUCLEOTIDE SEQUENCE</scope>
    <source>
        <strain evidence="1">JCM 3051</strain>
    </source>
</reference>
<dbReference type="RefSeq" id="WP_171105042.1">
    <property type="nucleotide sequence ID" value="NZ_BMPT01000007.1"/>
</dbReference>
<organism evidence="1 2">
    <name type="scientific">Promicromonospora citrea</name>
    <dbReference type="NCBI Taxonomy" id="43677"/>
    <lineage>
        <taxon>Bacteria</taxon>
        <taxon>Bacillati</taxon>
        <taxon>Actinomycetota</taxon>
        <taxon>Actinomycetes</taxon>
        <taxon>Micrococcales</taxon>
        <taxon>Promicromonosporaceae</taxon>
        <taxon>Promicromonospora</taxon>
    </lineage>
</organism>
<accession>A0A8H9GGL1</accession>
<protein>
    <submittedName>
        <fullName evidence="1">Uncharacterized protein</fullName>
    </submittedName>
</protein>
<proteinExistence type="predicted"/>
<comment type="caution">
    <text evidence="1">The sequence shown here is derived from an EMBL/GenBank/DDBJ whole genome shotgun (WGS) entry which is preliminary data.</text>
</comment>
<sequence length="105" mass="12165">MTDGGGDRDVVRLMNDYAARWPLWVRFGGTRRSDWDVSADLADRLEAWAAVFDEHYHWETGWPDARIRETQRAEGAELARLLQAGLGAGWEVRYEFWEENVSPQP</sequence>
<evidence type="ECO:0000313" key="1">
    <source>
        <dbReference type="EMBL" id="GGM24709.1"/>
    </source>
</evidence>
<keyword evidence="2" id="KW-1185">Reference proteome</keyword>